<name>A0AAW6LWI6_RHOSG</name>
<protein>
    <recommendedName>
        <fullName evidence="3">4Fe-4S Wbl-type domain-containing protein</fullName>
    </recommendedName>
</protein>
<proteinExistence type="predicted"/>
<dbReference type="EMBL" id="JARDXE010000028">
    <property type="protein sequence ID" value="MDE8649512.1"/>
    <property type="molecule type" value="Genomic_DNA"/>
</dbReference>
<organism evidence="1 2">
    <name type="scientific">Rhodococcus qingshengii</name>
    <dbReference type="NCBI Taxonomy" id="334542"/>
    <lineage>
        <taxon>Bacteria</taxon>
        <taxon>Bacillati</taxon>
        <taxon>Actinomycetota</taxon>
        <taxon>Actinomycetes</taxon>
        <taxon>Mycobacteriales</taxon>
        <taxon>Nocardiaceae</taxon>
        <taxon>Rhodococcus</taxon>
        <taxon>Rhodococcus erythropolis group</taxon>
    </lineage>
</organism>
<dbReference type="AlphaFoldDB" id="A0AAW6LWI6"/>
<reference evidence="1" key="1">
    <citation type="submission" date="2023-02" db="EMBL/GenBank/DDBJ databases">
        <title>A novel hydrolase synthesized by Rhodococcus erythropolis HQ is responsible for the detoxification of Zearalenone.</title>
        <authorList>
            <person name="Hu J."/>
            <person name="Xu J."/>
        </authorList>
    </citation>
    <scope>NUCLEOTIDE SEQUENCE</scope>
    <source>
        <strain evidence="1">HQ</strain>
    </source>
</reference>
<evidence type="ECO:0000313" key="1">
    <source>
        <dbReference type="EMBL" id="MDE8649512.1"/>
    </source>
</evidence>
<accession>A0AAW6LWI6</accession>
<gene>
    <name evidence="1" type="ORF">PXH69_31545</name>
</gene>
<comment type="caution">
    <text evidence="1">The sequence shown here is derived from an EMBL/GenBank/DDBJ whole genome shotgun (WGS) entry which is preliminary data.</text>
</comment>
<dbReference type="RefSeq" id="WP_275232929.1">
    <property type="nucleotide sequence ID" value="NZ_JARDXE010000028.1"/>
</dbReference>
<sequence length="103" mass="11060">MVPIHGAEPGKGLCAGKSPSWEMDGRTVAEWRRAISSCEACPLLAQCRIDAAASVERGDGPQRMIMAGNAYDSHGNIVDGERLGLYESLTTATRRRRDSEVAA</sequence>
<evidence type="ECO:0008006" key="3">
    <source>
        <dbReference type="Google" id="ProtNLM"/>
    </source>
</evidence>
<evidence type="ECO:0000313" key="2">
    <source>
        <dbReference type="Proteomes" id="UP001217325"/>
    </source>
</evidence>
<dbReference type="Proteomes" id="UP001217325">
    <property type="component" value="Unassembled WGS sequence"/>
</dbReference>